<dbReference type="InterPro" id="IPR001962">
    <property type="entry name" value="Asn_synthase"/>
</dbReference>
<dbReference type="Gene3D" id="3.40.50.620">
    <property type="entry name" value="HUPs"/>
    <property type="match status" value="1"/>
</dbReference>
<name>A0A8J8PHB6_9ARCH</name>
<comment type="caution">
    <text evidence="4">The sequence shown here is derived from an EMBL/GenBank/DDBJ whole genome shotgun (WGS) entry which is preliminary data.</text>
</comment>
<accession>A0A8J8PHB6</accession>
<dbReference type="InterPro" id="IPR014729">
    <property type="entry name" value="Rossmann-like_a/b/a_fold"/>
</dbReference>
<dbReference type="RefSeq" id="WP_020448663.1">
    <property type="nucleotide sequence ID" value="NZ_CAYAYE010000015.1"/>
</dbReference>
<dbReference type="AlphaFoldDB" id="A0A8J8PHB6"/>
<evidence type="ECO:0000259" key="3">
    <source>
        <dbReference type="Pfam" id="PF00733"/>
    </source>
</evidence>
<keyword evidence="2" id="KW-0067">ATP-binding</keyword>
<feature type="domain" description="Asparagine synthetase" evidence="3">
    <location>
        <begin position="23"/>
        <end position="143"/>
    </location>
</feature>
<evidence type="ECO:0000313" key="4">
    <source>
        <dbReference type="EMBL" id="TQS84778.1"/>
    </source>
</evidence>
<dbReference type="SUPFAM" id="SSF52402">
    <property type="entry name" value="Adenine nucleotide alpha hydrolases-like"/>
    <property type="match status" value="1"/>
</dbReference>
<dbReference type="OMA" id="PCEKKIA"/>
<dbReference type="PANTHER" id="PTHR11772">
    <property type="entry name" value="ASPARAGINE SYNTHETASE"/>
    <property type="match status" value="1"/>
</dbReference>
<sequence>MSFRYDKLENSIVTVIKDNVKGKDIGVAFSGGLDSGLVSAIAKEYANSVTLYTCGSENAYDVIMAKDLSEKLGLPWVHVQISKENIEDLIKEMISATGTTDPFTISYELQLFCVCKASKEDCILTGQGADEYFMGCAKFIDQPDDDYEILKNAAVERLLDVSVPCEKKIASHFNKDLVYVYINELVVSEIWNIDPDELKPKDMDSRKSVLKEIAIDLGYPVLAERKKKSSQYGSGTTDLIRGLARKNGMKYNEYIESLCEDVLHGVESRRKTAAVYARVDPIIKAEAERILQQQGSSPSEAVEKLYLKIIADGRLNISDHA</sequence>
<dbReference type="InterPro" id="IPR013321">
    <property type="entry name" value="Arc_rbn_hlx_hlx"/>
</dbReference>
<dbReference type="GO" id="GO:0004066">
    <property type="term" value="F:asparagine synthase (glutamine-hydrolyzing) activity"/>
    <property type="evidence" value="ECO:0007669"/>
    <property type="project" value="InterPro"/>
</dbReference>
<gene>
    <name evidence="4" type="ORF">A3207_01750</name>
</gene>
<dbReference type="GO" id="GO:0005524">
    <property type="term" value="F:ATP binding"/>
    <property type="evidence" value="ECO:0007669"/>
    <property type="project" value="UniProtKB-KW"/>
</dbReference>
<dbReference type="Proteomes" id="UP000752814">
    <property type="component" value="Unassembled WGS sequence"/>
</dbReference>
<organism evidence="4 5">
    <name type="scientific">Candidatus Methanomassiliicoccus intestinalis</name>
    <dbReference type="NCBI Taxonomy" id="1406512"/>
    <lineage>
        <taxon>Archaea</taxon>
        <taxon>Methanobacteriati</taxon>
        <taxon>Thermoplasmatota</taxon>
        <taxon>Thermoplasmata</taxon>
        <taxon>Methanomassiliicoccales</taxon>
        <taxon>Methanomassiliicoccaceae</taxon>
        <taxon>Methanomassiliicoccus</taxon>
    </lineage>
</organism>
<dbReference type="CDD" id="cd01991">
    <property type="entry name" value="Asn_synthase_B_C"/>
    <property type="match status" value="1"/>
</dbReference>
<evidence type="ECO:0000256" key="1">
    <source>
        <dbReference type="ARBA" id="ARBA00022741"/>
    </source>
</evidence>
<dbReference type="GO" id="GO:0006529">
    <property type="term" value="P:asparagine biosynthetic process"/>
    <property type="evidence" value="ECO:0007669"/>
    <property type="project" value="InterPro"/>
</dbReference>
<dbReference type="GO" id="GO:0005829">
    <property type="term" value="C:cytosol"/>
    <property type="evidence" value="ECO:0007669"/>
    <property type="project" value="TreeGrafter"/>
</dbReference>
<dbReference type="Gene3D" id="1.10.1220.10">
    <property type="entry name" value="Met repressor-like"/>
    <property type="match status" value="1"/>
</dbReference>
<dbReference type="InterPro" id="IPR050795">
    <property type="entry name" value="Asn_Synthetase"/>
</dbReference>
<dbReference type="Pfam" id="PF00733">
    <property type="entry name" value="Asn_synthase"/>
    <property type="match status" value="1"/>
</dbReference>
<protein>
    <recommendedName>
        <fullName evidence="3">Asparagine synthetase domain-containing protein</fullName>
    </recommendedName>
</protein>
<evidence type="ECO:0000313" key="5">
    <source>
        <dbReference type="Proteomes" id="UP000752814"/>
    </source>
</evidence>
<dbReference type="PANTHER" id="PTHR11772:SF2">
    <property type="entry name" value="ASPARAGINE SYNTHETASE [GLUTAMINE-HYDROLYZING]"/>
    <property type="match status" value="1"/>
</dbReference>
<proteinExistence type="predicted"/>
<dbReference type="GeneID" id="41323192"/>
<dbReference type="EMBL" id="LVVT01000001">
    <property type="protein sequence ID" value="TQS84778.1"/>
    <property type="molecule type" value="Genomic_DNA"/>
</dbReference>
<dbReference type="GO" id="GO:0006355">
    <property type="term" value="P:regulation of DNA-templated transcription"/>
    <property type="evidence" value="ECO:0007669"/>
    <property type="project" value="InterPro"/>
</dbReference>
<keyword evidence="1" id="KW-0547">Nucleotide-binding</keyword>
<evidence type="ECO:0000256" key="2">
    <source>
        <dbReference type="ARBA" id="ARBA00022840"/>
    </source>
</evidence>
<reference evidence="4" key="1">
    <citation type="submission" date="2016-03" db="EMBL/GenBank/DDBJ databases">
        <authorList>
            <person name="Borrel G."/>
            <person name="Mccann A."/>
            <person name="O'Toole P.W."/>
        </authorList>
    </citation>
    <scope>NUCLEOTIDE SEQUENCE</scope>
    <source>
        <strain evidence="4">183</strain>
    </source>
</reference>